<name>A0A3D9FFJ2_9SPHN</name>
<proteinExistence type="predicted"/>
<dbReference type="RefSeq" id="WP_245953754.1">
    <property type="nucleotide sequence ID" value="NZ_QRDP01000004.1"/>
</dbReference>
<dbReference type="InterPro" id="IPR029045">
    <property type="entry name" value="ClpP/crotonase-like_dom_sf"/>
</dbReference>
<evidence type="ECO:0000256" key="1">
    <source>
        <dbReference type="SAM" id="SignalP"/>
    </source>
</evidence>
<gene>
    <name evidence="2" type="ORF">DFR46_1619</name>
</gene>
<protein>
    <recommendedName>
        <fullName evidence="4">ATP-dependent protease ClpP protease subunit</fullName>
    </recommendedName>
</protein>
<feature type="signal peptide" evidence="1">
    <location>
        <begin position="1"/>
        <end position="19"/>
    </location>
</feature>
<keyword evidence="3" id="KW-1185">Reference proteome</keyword>
<dbReference type="Proteomes" id="UP000256310">
    <property type="component" value="Unassembled WGS sequence"/>
</dbReference>
<feature type="chain" id="PRO_5017568120" description="ATP-dependent protease ClpP protease subunit" evidence="1">
    <location>
        <begin position="20"/>
        <end position="233"/>
    </location>
</feature>
<organism evidence="2 3">
    <name type="scientific">Parasphingopyxis lamellibrachiae</name>
    <dbReference type="NCBI Taxonomy" id="680125"/>
    <lineage>
        <taxon>Bacteria</taxon>
        <taxon>Pseudomonadati</taxon>
        <taxon>Pseudomonadota</taxon>
        <taxon>Alphaproteobacteria</taxon>
        <taxon>Sphingomonadales</taxon>
        <taxon>Sphingomonadaceae</taxon>
        <taxon>Parasphingopyxis</taxon>
    </lineage>
</organism>
<dbReference type="SUPFAM" id="SSF52096">
    <property type="entry name" value="ClpP/crotonase"/>
    <property type="match status" value="1"/>
</dbReference>
<dbReference type="Gene3D" id="3.90.226.10">
    <property type="entry name" value="2-enoyl-CoA Hydratase, Chain A, domain 1"/>
    <property type="match status" value="1"/>
</dbReference>
<accession>A0A3D9FFJ2</accession>
<reference evidence="2 3" key="1">
    <citation type="submission" date="2018-07" db="EMBL/GenBank/DDBJ databases">
        <title>Genomic Encyclopedia of Type Strains, Phase IV (KMG-IV): sequencing the most valuable type-strain genomes for metagenomic binning, comparative biology and taxonomic classification.</title>
        <authorList>
            <person name="Goeker M."/>
        </authorList>
    </citation>
    <scope>NUCLEOTIDE SEQUENCE [LARGE SCALE GENOMIC DNA]</scope>
    <source>
        <strain evidence="2 3">DSM 26725</strain>
    </source>
</reference>
<keyword evidence="1" id="KW-0732">Signal</keyword>
<evidence type="ECO:0000313" key="3">
    <source>
        <dbReference type="Proteomes" id="UP000256310"/>
    </source>
</evidence>
<sequence length="233" mass="25555">MNRIQTLFAIGASMLCASAAPGQQTDSSNPTCPAEPNWAANQIMELTPLDRGDHRVLLAEGMITAGLADRLRDALDADDTISEIWLRSPGGDAYAGNEAGRMLRTNYPGIVTRIPAGWACFSACNFVFMGGQLRVVEPNGQFMVHMFTHTGNRDIVRQEVEGGTDSAIDFIADIEQSSAQLATEDNDFLIRMGVSRRLLREVMYATQAVGEGETRRCLTQDEAYDYNVANIRE</sequence>
<comment type="caution">
    <text evidence="2">The sequence shown here is derived from an EMBL/GenBank/DDBJ whole genome shotgun (WGS) entry which is preliminary data.</text>
</comment>
<evidence type="ECO:0008006" key="4">
    <source>
        <dbReference type="Google" id="ProtNLM"/>
    </source>
</evidence>
<dbReference type="EMBL" id="QRDP01000004">
    <property type="protein sequence ID" value="RED16594.1"/>
    <property type="molecule type" value="Genomic_DNA"/>
</dbReference>
<dbReference type="AlphaFoldDB" id="A0A3D9FFJ2"/>
<evidence type="ECO:0000313" key="2">
    <source>
        <dbReference type="EMBL" id="RED16594.1"/>
    </source>
</evidence>